<keyword evidence="2" id="KW-1185">Reference proteome</keyword>
<dbReference type="Gene3D" id="2.60.40.420">
    <property type="entry name" value="Cupredoxins - blue copper proteins"/>
    <property type="match status" value="1"/>
</dbReference>
<sequence length="123" mass="13898">MMANAAPVFEFNVDVTVSGDNAEFTIFDQNNEPFDEVVVVTESGTQIVYTLRNTPQNTKFINPVVTEEKDYEDISFSFENHDKKLVLVDSDADNETICIKLAVDIDGTEYISQDPQVKNKRNI</sequence>
<dbReference type="Pfam" id="PF08985">
    <property type="entry name" value="DP-EP"/>
    <property type="match status" value="1"/>
</dbReference>
<accession>A0ABT3A848</accession>
<comment type="caution">
    <text evidence="1">The sequence shown here is derived from an EMBL/GenBank/DDBJ whole genome shotgun (WGS) entry which is preliminary data.</text>
</comment>
<dbReference type="RefSeq" id="WP_263712128.1">
    <property type="nucleotide sequence ID" value="NZ_JAOWKX010000004.1"/>
</dbReference>
<protein>
    <submittedName>
        <fullName evidence="1">DP-EP family protein</fullName>
    </submittedName>
</protein>
<evidence type="ECO:0000313" key="2">
    <source>
        <dbReference type="Proteomes" id="UP001652504"/>
    </source>
</evidence>
<dbReference type="InterPro" id="IPR015078">
    <property type="entry name" value="DP-EP"/>
</dbReference>
<dbReference type="InterPro" id="IPR008972">
    <property type="entry name" value="Cupredoxin"/>
</dbReference>
<dbReference type="Proteomes" id="UP001652504">
    <property type="component" value="Unassembled WGS sequence"/>
</dbReference>
<dbReference type="EMBL" id="JAOWKX010000004">
    <property type="protein sequence ID" value="MCV2884846.1"/>
    <property type="molecule type" value="Genomic_DNA"/>
</dbReference>
<name>A0ABT3A848_9ALTE</name>
<organism evidence="1 2">
    <name type="scientific">Fluctibacter corallii</name>
    <dbReference type="NCBI Taxonomy" id="2984329"/>
    <lineage>
        <taxon>Bacteria</taxon>
        <taxon>Pseudomonadati</taxon>
        <taxon>Pseudomonadota</taxon>
        <taxon>Gammaproteobacteria</taxon>
        <taxon>Alteromonadales</taxon>
        <taxon>Alteromonadaceae</taxon>
        <taxon>Fluctibacter</taxon>
    </lineage>
</organism>
<evidence type="ECO:0000313" key="1">
    <source>
        <dbReference type="EMBL" id="MCV2884846.1"/>
    </source>
</evidence>
<reference evidence="1 2" key="1">
    <citation type="submission" date="2022-10" db="EMBL/GenBank/DDBJ databases">
        <title>Aestuariibacter sp. AA17 isolated from Montipora capitata coral fragment.</title>
        <authorList>
            <person name="Emsley S.A."/>
            <person name="Pfannmuller K.M."/>
            <person name="Loughran R.M."/>
            <person name="Shlafstein M."/>
            <person name="Papke E."/>
            <person name="Saw J.H."/>
            <person name="Ushijima B."/>
            <person name="Videau P."/>
        </authorList>
    </citation>
    <scope>NUCLEOTIDE SEQUENCE [LARGE SCALE GENOMIC DNA]</scope>
    <source>
        <strain evidence="1 2">AA17</strain>
    </source>
</reference>
<gene>
    <name evidence="1" type="ORF">OE749_09075</name>
</gene>
<proteinExistence type="predicted"/>
<dbReference type="SUPFAM" id="SSF49503">
    <property type="entry name" value="Cupredoxins"/>
    <property type="match status" value="1"/>
</dbReference>